<dbReference type="Proteomes" id="UP000887116">
    <property type="component" value="Unassembled WGS sequence"/>
</dbReference>
<keyword evidence="3" id="KW-0732">Signal</keyword>
<evidence type="ECO:0000256" key="3">
    <source>
        <dbReference type="SAM" id="SignalP"/>
    </source>
</evidence>
<feature type="signal peptide" evidence="3">
    <location>
        <begin position="1"/>
        <end position="21"/>
    </location>
</feature>
<keyword evidence="1" id="KW-0433">Leucine-rich repeat</keyword>
<evidence type="ECO:0000256" key="1">
    <source>
        <dbReference type="ARBA" id="ARBA00022614"/>
    </source>
</evidence>
<dbReference type="PANTHER" id="PTHR24369:SF211">
    <property type="entry name" value="LEUCINE-RICH REPEAT-CONTAINING PROTEIN 15-LIKE"/>
    <property type="match status" value="1"/>
</dbReference>
<dbReference type="SUPFAM" id="SSF52058">
    <property type="entry name" value="L domain-like"/>
    <property type="match status" value="1"/>
</dbReference>
<accession>A0A8X6H8E4</accession>
<sequence length="328" mass="37517">MESKTTLISVLLLVFVSVCLAKNPKDICPPSDLIQPCYCEKSCVNCHVSLKCDEVLNQDVLTDVVRKSNDYQYGTFELKDSSVQYVPASLFSIQKIESLYIFTSSMVSWFDMAPQVDYDLDVLHLNGVRMTRKVQFDLFSGMKSLKRLSIMHTTVRRLDDNFINNIPKNLKQLVVYNCSLSRLNDNVLTLFTQLESVELDYGKIKEVKRSMFPARPSHLKLISFSRQKIESLPGDLFSNMPALKELKLVGNLIGEMSKDTFASIVPRLTSFKIHGNPIKCGCSIHWITSIDRSKWRGPWFTGECKSPKELARKELKDLNNSHFQHCKE</sequence>
<dbReference type="PANTHER" id="PTHR24369">
    <property type="entry name" value="ANTIGEN BSP, PUTATIVE-RELATED"/>
    <property type="match status" value="1"/>
</dbReference>
<dbReference type="Gene3D" id="3.80.10.10">
    <property type="entry name" value="Ribonuclease Inhibitor"/>
    <property type="match status" value="1"/>
</dbReference>
<organism evidence="4 5">
    <name type="scientific">Trichonephila clavata</name>
    <name type="common">Joro spider</name>
    <name type="synonym">Nephila clavata</name>
    <dbReference type="NCBI Taxonomy" id="2740835"/>
    <lineage>
        <taxon>Eukaryota</taxon>
        <taxon>Metazoa</taxon>
        <taxon>Ecdysozoa</taxon>
        <taxon>Arthropoda</taxon>
        <taxon>Chelicerata</taxon>
        <taxon>Arachnida</taxon>
        <taxon>Araneae</taxon>
        <taxon>Araneomorphae</taxon>
        <taxon>Entelegynae</taxon>
        <taxon>Araneoidea</taxon>
        <taxon>Nephilidae</taxon>
        <taxon>Trichonephila</taxon>
    </lineage>
</organism>
<dbReference type="InterPro" id="IPR050541">
    <property type="entry name" value="LRR_TM_domain-containing"/>
</dbReference>
<evidence type="ECO:0000313" key="4">
    <source>
        <dbReference type="EMBL" id="GFR17868.1"/>
    </source>
</evidence>
<comment type="caution">
    <text evidence="4">The sequence shown here is derived from an EMBL/GenBank/DDBJ whole genome shotgun (WGS) entry which is preliminary data.</text>
</comment>
<dbReference type="InterPro" id="IPR032675">
    <property type="entry name" value="LRR_dom_sf"/>
</dbReference>
<dbReference type="Pfam" id="PF13855">
    <property type="entry name" value="LRR_8"/>
    <property type="match status" value="1"/>
</dbReference>
<keyword evidence="5" id="KW-1185">Reference proteome</keyword>
<proteinExistence type="predicted"/>
<name>A0A8X6H8E4_TRICU</name>
<dbReference type="InterPro" id="IPR001611">
    <property type="entry name" value="Leu-rich_rpt"/>
</dbReference>
<dbReference type="AlphaFoldDB" id="A0A8X6H8E4"/>
<gene>
    <name evidence="4" type="primary">AVEN_224516_1</name>
    <name evidence="4" type="ORF">TNCT_472261</name>
</gene>
<dbReference type="EMBL" id="BMAO01007695">
    <property type="protein sequence ID" value="GFR17868.1"/>
    <property type="molecule type" value="Genomic_DNA"/>
</dbReference>
<keyword evidence="2" id="KW-0677">Repeat</keyword>
<dbReference type="GO" id="GO:0005886">
    <property type="term" value="C:plasma membrane"/>
    <property type="evidence" value="ECO:0007669"/>
    <property type="project" value="TreeGrafter"/>
</dbReference>
<protein>
    <submittedName>
        <fullName evidence="4">Uncharacterized protein</fullName>
    </submittedName>
</protein>
<evidence type="ECO:0000313" key="5">
    <source>
        <dbReference type="Proteomes" id="UP000887116"/>
    </source>
</evidence>
<reference evidence="4" key="1">
    <citation type="submission" date="2020-07" db="EMBL/GenBank/DDBJ databases">
        <title>Multicomponent nature underlies the extraordinary mechanical properties of spider dragline silk.</title>
        <authorList>
            <person name="Kono N."/>
            <person name="Nakamura H."/>
            <person name="Mori M."/>
            <person name="Yoshida Y."/>
            <person name="Ohtoshi R."/>
            <person name="Malay A.D."/>
            <person name="Moran D.A.P."/>
            <person name="Tomita M."/>
            <person name="Numata K."/>
            <person name="Arakawa K."/>
        </authorList>
    </citation>
    <scope>NUCLEOTIDE SEQUENCE</scope>
</reference>
<evidence type="ECO:0000256" key="2">
    <source>
        <dbReference type="ARBA" id="ARBA00022737"/>
    </source>
</evidence>
<feature type="chain" id="PRO_5036465692" evidence="3">
    <location>
        <begin position="22"/>
        <end position="328"/>
    </location>
</feature>
<dbReference type="OrthoDB" id="6434880at2759"/>